<dbReference type="PANTHER" id="PTHR38442:SF1">
    <property type="entry name" value="INNER MEMBRANE PROTEIN"/>
    <property type="match status" value="1"/>
</dbReference>
<dbReference type="Pfam" id="PF04286">
    <property type="entry name" value="DUF445"/>
    <property type="match status" value="1"/>
</dbReference>
<reference evidence="1" key="1">
    <citation type="submission" date="2021-12" db="EMBL/GenBank/DDBJ databases">
        <authorList>
            <person name="Veyrier F.J."/>
        </authorList>
    </citation>
    <scope>NUCLEOTIDE SEQUENCE</scope>
    <source>
        <strain evidence="1">SAG 1488-6</strain>
    </source>
</reference>
<dbReference type="PANTHER" id="PTHR38442">
    <property type="entry name" value="INNER MEMBRANE PROTEIN-RELATED"/>
    <property type="match status" value="1"/>
</dbReference>
<organism evidence="1 2">
    <name type="scientific">Vitreoscilla stercoraria</name>
    <dbReference type="NCBI Taxonomy" id="61"/>
    <lineage>
        <taxon>Bacteria</taxon>
        <taxon>Pseudomonadati</taxon>
        <taxon>Pseudomonadota</taxon>
        <taxon>Betaproteobacteria</taxon>
        <taxon>Neisseriales</taxon>
        <taxon>Neisseriaceae</taxon>
        <taxon>Vitreoscilla</taxon>
    </lineage>
</organism>
<dbReference type="EMBL" id="CP091512">
    <property type="protein sequence ID" value="UOO91639.1"/>
    <property type="molecule type" value="Genomic_DNA"/>
</dbReference>
<dbReference type="Proteomes" id="UP000832034">
    <property type="component" value="Chromosome"/>
</dbReference>
<sequence>MKAFSEAAMVGALADWFAVVALFRHPLGLPIPHTAILPKNQERIADNLGQFIQNNFLDQKAIAKKVYFLEPSRKGLDWLSKPENQAFIAPFIVKQIPALLKSVKPEQMALFLGQLLQRQYDGKSIGTTLAQMLSMLQANGYHHIALVGVLEQIRAWLKNEHTRTLLEDNINAWAAKIKSDSPSKWDKLVAAFKGSAVEMVDGWVARKVLDWADDYCQEVINNDDHAMHQSMDRKVSQLVWALQHSDIMHRRLNQVKDGLIESEAVQGFIQHSWQGLQNWAQEDAEKNDSMLMQQVLKVLNQMLIQGAAQPEVLRRFDAQLSLWVRELVEQYKFKVSDYVADKVKSWDSEELVEKLELSVGKDLQYIRINGTLVGGLVGLIIHTVSVWLS</sequence>
<name>A0ABY4E8P0_VITST</name>
<proteinExistence type="predicted"/>
<dbReference type="InterPro" id="IPR007383">
    <property type="entry name" value="DUF445"/>
</dbReference>
<reference evidence="1" key="2">
    <citation type="journal article" date="2022" name="Res Sq">
        <title>Evolution of multicellular longitudinally dividing oral cavity symbionts (Neisseriaceae).</title>
        <authorList>
            <person name="Nyongesa S."/>
            <person name="Weber P."/>
            <person name="Bernet E."/>
            <person name="Pullido F."/>
            <person name="Nieckarz M."/>
            <person name="Delaby M."/>
            <person name="Nieves C."/>
            <person name="Viehboeck T."/>
            <person name="Krause N."/>
            <person name="Rivera-Millot A."/>
            <person name="Nakamura A."/>
            <person name="Vischer N."/>
            <person name="VanNieuwenhze M."/>
            <person name="Brun Y."/>
            <person name="Cava F."/>
            <person name="Bulgheresi S."/>
            <person name="Veyrier F."/>
        </authorList>
    </citation>
    <scope>NUCLEOTIDE SEQUENCE</scope>
    <source>
        <strain evidence="1">SAG 1488-6</strain>
    </source>
</reference>
<protein>
    <submittedName>
        <fullName evidence="1">DUF445 domain-containing protein</fullName>
    </submittedName>
</protein>
<gene>
    <name evidence="1" type="ORF">LVJ81_08275</name>
</gene>
<dbReference type="RefSeq" id="WP_244802718.1">
    <property type="nucleotide sequence ID" value="NZ_CP091512.1"/>
</dbReference>
<accession>A0ABY4E8P0</accession>
<keyword evidence="2" id="KW-1185">Reference proteome</keyword>
<evidence type="ECO:0000313" key="2">
    <source>
        <dbReference type="Proteomes" id="UP000832034"/>
    </source>
</evidence>
<evidence type="ECO:0000313" key="1">
    <source>
        <dbReference type="EMBL" id="UOO91639.1"/>
    </source>
</evidence>